<protein>
    <submittedName>
        <fullName evidence="2">Uncharacterized protein</fullName>
    </submittedName>
</protein>
<name>A0AAV7HPR0_DENCH</name>
<reference evidence="2 3" key="1">
    <citation type="journal article" date="2021" name="Hortic Res">
        <title>Chromosome-scale assembly of the Dendrobium chrysotoxum genome enhances the understanding of orchid evolution.</title>
        <authorList>
            <person name="Zhang Y."/>
            <person name="Zhang G.Q."/>
            <person name="Zhang D."/>
            <person name="Liu X.D."/>
            <person name="Xu X.Y."/>
            <person name="Sun W.H."/>
            <person name="Yu X."/>
            <person name="Zhu X."/>
            <person name="Wang Z.W."/>
            <person name="Zhao X."/>
            <person name="Zhong W.Y."/>
            <person name="Chen H."/>
            <person name="Yin W.L."/>
            <person name="Huang T."/>
            <person name="Niu S.C."/>
            <person name="Liu Z.J."/>
        </authorList>
    </citation>
    <scope>NUCLEOTIDE SEQUENCE [LARGE SCALE GENOMIC DNA]</scope>
    <source>
        <strain evidence="2">Lindl</strain>
    </source>
</reference>
<evidence type="ECO:0000313" key="2">
    <source>
        <dbReference type="EMBL" id="KAH0469622.1"/>
    </source>
</evidence>
<accession>A0AAV7HPR0</accession>
<feature type="region of interest" description="Disordered" evidence="1">
    <location>
        <begin position="1"/>
        <end position="20"/>
    </location>
</feature>
<organism evidence="2 3">
    <name type="scientific">Dendrobium chrysotoxum</name>
    <name type="common">Orchid</name>
    <dbReference type="NCBI Taxonomy" id="161865"/>
    <lineage>
        <taxon>Eukaryota</taxon>
        <taxon>Viridiplantae</taxon>
        <taxon>Streptophyta</taxon>
        <taxon>Embryophyta</taxon>
        <taxon>Tracheophyta</taxon>
        <taxon>Spermatophyta</taxon>
        <taxon>Magnoliopsida</taxon>
        <taxon>Liliopsida</taxon>
        <taxon>Asparagales</taxon>
        <taxon>Orchidaceae</taxon>
        <taxon>Epidendroideae</taxon>
        <taxon>Malaxideae</taxon>
        <taxon>Dendrobiinae</taxon>
        <taxon>Dendrobium</taxon>
    </lineage>
</organism>
<gene>
    <name evidence="2" type="ORF">IEQ34_001180</name>
</gene>
<keyword evidence="3" id="KW-1185">Reference proteome</keyword>
<sequence length="155" mass="17682">MLDDGIEGDDIEDSGSRQRTTTLAKVFSRRQRKRKQKRATTSVTSAMDNSKGLMTALDGRRRLRRTTTLVTRQPLMLPNMRKNWFGKHLLYGLGTLVLRPIKLLRGGTQLLGVSHFCSISNIDSSLHIELFSCGFELCLATKQNYENTTKEWFQC</sequence>
<proteinExistence type="predicted"/>
<feature type="region of interest" description="Disordered" evidence="1">
    <location>
        <begin position="26"/>
        <end position="45"/>
    </location>
</feature>
<dbReference type="EMBL" id="JAGFBR010000002">
    <property type="protein sequence ID" value="KAH0469622.1"/>
    <property type="molecule type" value="Genomic_DNA"/>
</dbReference>
<feature type="compositionally biased region" description="Acidic residues" evidence="1">
    <location>
        <begin position="1"/>
        <end position="13"/>
    </location>
</feature>
<feature type="compositionally biased region" description="Basic residues" evidence="1">
    <location>
        <begin position="27"/>
        <end position="38"/>
    </location>
</feature>
<dbReference type="Proteomes" id="UP000775213">
    <property type="component" value="Unassembled WGS sequence"/>
</dbReference>
<comment type="caution">
    <text evidence="2">The sequence shown here is derived from an EMBL/GenBank/DDBJ whole genome shotgun (WGS) entry which is preliminary data.</text>
</comment>
<evidence type="ECO:0000313" key="3">
    <source>
        <dbReference type="Proteomes" id="UP000775213"/>
    </source>
</evidence>
<evidence type="ECO:0000256" key="1">
    <source>
        <dbReference type="SAM" id="MobiDB-lite"/>
    </source>
</evidence>
<dbReference type="AlphaFoldDB" id="A0AAV7HPR0"/>